<accession>A0ABT9FGF4</accession>
<sequence length="114" mass="13275">MRDTSPRINEIKLTILEEYFISKRLSSVKQITKDSLNLSKIINQHMNKPKEPILLNKSELSSLRSAQAVIAAKLHKMSYMEIFWLKVRIKLSKRIENAEAKKMAKEKSKVVHLK</sequence>
<dbReference type="Proteomes" id="UP001177212">
    <property type="component" value="Unassembled WGS sequence"/>
</dbReference>
<proteinExistence type="predicted"/>
<dbReference type="EMBL" id="JAUYVT010000014">
    <property type="protein sequence ID" value="MDP2565864.1"/>
    <property type="molecule type" value="Genomic_DNA"/>
</dbReference>
<keyword evidence="2" id="KW-1185">Reference proteome</keyword>
<name>A0ABT9FGF4_9GAMM</name>
<evidence type="ECO:0000313" key="1">
    <source>
        <dbReference type="EMBL" id="MDP2565864.1"/>
    </source>
</evidence>
<reference evidence="1" key="1">
    <citation type="submission" date="2023-07" db="EMBL/GenBank/DDBJ databases">
        <title>Genome content predicts the carbon catabolic preferences of heterotrophic bacteria.</title>
        <authorList>
            <person name="Gralka M."/>
        </authorList>
    </citation>
    <scope>NUCLEOTIDE SEQUENCE</scope>
    <source>
        <strain evidence="1">4G09</strain>
    </source>
</reference>
<gene>
    <name evidence="1" type="ORF">Q8W34_14550</name>
</gene>
<comment type="caution">
    <text evidence="1">The sequence shown here is derived from an EMBL/GenBank/DDBJ whole genome shotgun (WGS) entry which is preliminary data.</text>
</comment>
<protein>
    <submittedName>
        <fullName evidence="1">Uncharacterized protein</fullName>
    </submittedName>
</protein>
<dbReference type="RefSeq" id="WP_305472634.1">
    <property type="nucleotide sequence ID" value="NZ_JAUYVT010000014.1"/>
</dbReference>
<evidence type="ECO:0000313" key="2">
    <source>
        <dbReference type="Proteomes" id="UP001177212"/>
    </source>
</evidence>
<organism evidence="1 2">
    <name type="scientific">Pseudoalteromonas marina</name>
    <dbReference type="NCBI Taxonomy" id="267375"/>
    <lineage>
        <taxon>Bacteria</taxon>
        <taxon>Pseudomonadati</taxon>
        <taxon>Pseudomonadota</taxon>
        <taxon>Gammaproteobacteria</taxon>
        <taxon>Alteromonadales</taxon>
        <taxon>Pseudoalteromonadaceae</taxon>
        <taxon>Pseudoalteromonas</taxon>
    </lineage>
</organism>